<organism evidence="2 3">
    <name type="scientific">Mesorhizobium australicum</name>
    <dbReference type="NCBI Taxonomy" id="536018"/>
    <lineage>
        <taxon>Bacteria</taxon>
        <taxon>Pseudomonadati</taxon>
        <taxon>Pseudomonadota</taxon>
        <taxon>Alphaproteobacteria</taxon>
        <taxon>Hyphomicrobiales</taxon>
        <taxon>Phyllobacteriaceae</taxon>
        <taxon>Mesorhizobium</taxon>
    </lineage>
</organism>
<dbReference type="OrthoDB" id="8099063at2"/>
<evidence type="ECO:0000313" key="3">
    <source>
        <dbReference type="Proteomes" id="UP000193083"/>
    </source>
</evidence>
<gene>
    <name evidence="2" type="ORF">SAMN02982922_2502</name>
</gene>
<accession>A0A1X7NSQ6</accession>
<dbReference type="Proteomes" id="UP000193083">
    <property type="component" value="Unassembled WGS sequence"/>
</dbReference>
<keyword evidence="1" id="KW-0732">Signal</keyword>
<dbReference type="RefSeq" id="WP_085464444.1">
    <property type="nucleotide sequence ID" value="NZ_FXBL01000004.1"/>
</dbReference>
<protein>
    <recommendedName>
        <fullName evidence="4">Integral membrane protein</fullName>
    </recommendedName>
</protein>
<dbReference type="EMBL" id="FXBL01000004">
    <property type="protein sequence ID" value="SMH41182.1"/>
    <property type="molecule type" value="Genomic_DNA"/>
</dbReference>
<feature type="chain" id="PRO_5012914319" description="Integral membrane protein" evidence="1">
    <location>
        <begin position="29"/>
        <end position="105"/>
    </location>
</feature>
<dbReference type="AlphaFoldDB" id="A0A1X7NSQ6"/>
<evidence type="ECO:0000313" key="2">
    <source>
        <dbReference type="EMBL" id="SMH41182.1"/>
    </source>
</evidence>
<keyword evidence="3" id="KW-1185">Reference proteome</keyword>
<reference evidence="2 3" key="1">
    <citation type="submission" date="2017-04" db="EMBL/GenBank/DDBJ databases">
        <authorList>
            <person name="Afonso C.L."/>
            <person name="Miller P.J."/>
            <person name="Scott M.A."/>
            <person name="Spackman E."/>
            <person name="Goraichik I."/>
            <person name="Dimitrov K.M."/>
            <person name="Suarez D.L."/>
            <person name="Swayne D.E."/>
        </authorList>
    </citation>
    <scope>NUCLEOTIDE SEQUENCE [LARGE SCALE GENOMIC DNA]</scope>
    <source>
        <strain evidence="2 3">B5P</strain>
    </source>
</reference>
<evidence type="ECO:0008006" key="4">
    <source>
        <dbReference type="Google" id="ProtNLM"/>
    </source>
</evidence>
<evidence type="ECO:0000256" key="1">
    <source>
        <dbReference type="SAM" id="SignalP"/>
    </source>
</evidence>
<sequence length="105" mass="11421">MLRPIPRRAFGFAGLLALGLFAVSTASAQNFPSGRDGGFNERDEVTGYLCVTPGCDVLRMSEANCLCVKENPAERKLSRLRLTCSKRENGAWVACPVKPRYGIGN</sequence>
<feature type="signal peptide" evidence="1">
    <location>
        <begin position="1"/>
        <end position="28"/>
    </location>
</feature>
<proteinExistence type="predicted"/>
<name>A0A1X7NSQ6_9HYPH</name>